<feature type="transmembrane region" description="Helical" evidence="1">
    <location>
        <begin position="346"/>
        <end position="368"/>
    </location>
</feature>
<dbReference type="InterPro" id="IPR018650">
    <property type="entry name" value="STSV1_Orf64"/>
</dbReference>
<feature type="transmembrane region" description="Helical" evidence="1">
    <location>
        <begin position="88"/>
        <end position="109"/>
    </location>
</feature>
<feature type="transmembrane region" description="Helical" evidence="1">
    <location>
        <begin position="234"/>
        <end position="256"/>
    </location>
</feature>
<accession>A0A934JVB1</accession>
<dbReference type="Proteomes" id="UP000606991">
    <property type="component" value="Unassembled WGS sequence"/>
</dbReference>
<proteinExistence type="predicted"/>
<name>A0A934JVB1_9BACT</name>
<comment type="caution">
    <text evidence="2">The sequence shown here is derived from an EMBL/GenBank/DDBJ whole genome shotgun (WGS) entry which is preliminary data.</text>
</comment>
<dbReference type="AlphaFoldDB" id="A0A934JVB1"/>
<evidence type="ECO:0000256" key="1">
    <source>
        <dbReference type="SAM" id="Phobius"/>
    </source>
</evidence>
<reference evidence="2 3" key="1">
    <citation type="submission" date="2020-10" db="EMBL/GenBank/DDBJ databases">
        <title>Ca. Dormibacterota MAGs.</title>
        <authorList>
            <person name="Montgomery K."/>
        </authorList>
    </citation>
    <scope>NUCLEOTIDE SEQUENCE [LARGE SCALE GENOMIC DNA]</scope>
    <source>
        <strain evidence="2">SC8812_S17_18</strain>
    </source>
</reference>
<dbReference type="EMBL" id="JAEKNS010000163">
    <property type="protein sequence ID" value="MBJ7596426.1"/>
    <property type="molecule type" value="Genomic_DNA"/>
</dbReference>
<feature type="transmembrane region" description="Helical" evidence="1">
    <location>
        <begin position="268"/>
        <end position="298"/>
    </location>
</feature>
<sequence length="512" mass="53495">MIRRTLLQRGPLLVAVATALVVATTTLLRYLTFHSPAYDLGFFEQVTEQTAHGHLFVSAFLPYSFLGEHWEPLLGVFAQFDRLVPTPIWLLLIEAVAVGAAPLAAARLAAAWLPLSKAAPLVAALAMACSPLLTTGAAFDYHTEALTPAVALFALDAAARGRFLRFVLLLLLLAAIKEDALLVVAGVGWIAWRADGRRIGLAAAGAGVAGFLTLVIAVMPFFRHGLPTDLLKTYGWLAPASRSVAHLLVTAISHPGTVMSHLLSHDALYGWAIALLPLALLPLLSGWALLGALAVLLVPLMTNVPAEMSLHYQYGLEAAPLLLACALLGWRRLASDGAARQRRLGALLAATSVAAYAVAAPLPGALGFDASTVSGVGRHADVERLLGLIPPNAPVAAQTGLVAHLGNRASLWEFPSGLGVPYVVLDAEGPISTQSRHGFARAVAELPSAGYAVMAAAAGVTLWARCSVAPVGSCAHRSAAGPIDYPGLAHDPIGLGIRKGWTYTFGYPGESG</sequence>
<feature type="transmembrane region" description="Helical" evidence="1">
    <location>
        <begin position="318"/>
        <end position="334"/>
    </location>
</feature>
<feature type="transmembrane region" description="Helical" evidence="1">
    <location>
        <begin position="199"/>
        <end position="222"/>
    </location>
</feature>
<keyword evidence="1" id="KW-1133">Transmembrane helix</keyword>
<gene>
    <name evidence="2" type="ORF">JF886_16485</name>
</gene>
<feature type="transmembrane region" description="Helical" evidence="1">
    <location>
        <begin position="12"/>
        <end position="31"/>
    </location>
</feature>
<evidence type="ECO:0000313" key="3">
    <source>
        <dbReference type="Proteomes" id="UP000606991"/>
    </source>
</evidence>
<feature type="transmembrane region" description="Helical" evidence="1">
    <location>
        <begin position="163"/>
        <end position="192"/>
    </location>
</feature>
<feature type="transmembrane region" description="Helical" evidence="1">
    <location>
        <begin position="121"/>
        <end position="143"/>
    </location>
</feature>
<dbReference type="Pfam" id="PF09852">
    <property type="entry name" value="DUF2079"/>
    <property type="match status" value="1"/>
</dbReference>
<keyword evidence="1" id="KW-0812">Transmembrane</keyword>
<keyword evidence="1" id="KW-0472">Membrane</keyword>
<dbReference type="RefSeq" id="WP_337314454.1">
    <property type="nucleotide sequence ID" value="NZ_JAEKNS010000163.1"/>
</dbReference>
<evidence type="ECO:0000313" key="2">
    <source>
        <dbReference type="EMBL" id="MBJ7596426.1"/>
    </source>
</evidence>
<organism evidence="2 3">
    <name type="scientific">Candidatus Aeolococcus gillhamiae</name>
    <dbReference type="NCBI Taxonomy" id="3127015"/>
    <lineage>
        <taxon>Bacteria</taxon>
        <taxon>Bacillati</taxon>
        <taxon>Candidatus Dormiibacterota</taxon>
        <taxon>Candidatus Dormibacteria</taxon>
        <taxon>Candidatus Aeolococcales</taxon>
        <taxon>Candidatus Aeolococcaceae</taxon>
        <taxon>Candidatus Aeolococcus</taxon>
    </lineage>
</organism>
<protein>
    <submittedName>
        <fullName evidence="2">DUF2079 domain-containing protein</fullName>
    </submittedName>
</protein>